<keyword evidence="2" id="KW-1185">Reference proteome</keyword>
<dbReference type="AlphaFoldDB" id="V5WG70"/>
<dbReference type="KEGG" id="slr:L21SP2_1131"/>
<evidence type="ECO:0000313" key="2">
    <source>
        <dbReference type="Proteomes" id="UP000018680"/>
    </source>
</evidence>
<reference evidence="1 2" key="1">
    <citation type="journal article" date="2015" name="Stand. Genomic Sci.">
        <title>Complete genome sequence and description of Salinispira pacifica gen. nov., sp. nov., a novel spirochaete isolated form a hypersaline microbial mat.</title>
        <authorList>
            <person name="Ben Hania W."/>
            <person name="Joseph M."/>
            <person name="Schumann P."/>
            <person name="Bunk B."/>
            <person name="Fiebig A."/>
            <person name="Sproer C."/>
            <person name="Klenk H.P."/>
            <person name="Fardeau M.L."/>
            <person name="Spring S."/>
        </authorList>
    </citation>
    <scope>NUCLEOTIDE SEQUENCE [LARGE SCALE GENOMIC DNA]</scope>
    <source>
        <strain evidence="1 2">L21-RPul-D2</strain>
    </source>
</reference>
<protein>
    <submittedName>
        <fullName evidence="1">Uncharacterized protein</fullName>
    </submittedName>
</protein>
<dbReference type="Proteomes" id="UP000018680">
    <property type="component" value="Chromosome"/>
</dbReference>
<gene>
    <name evidence="1" type="ORF">L21SP2_1131</name>
</gene>
<organism evidence="1 2">
    <name type="scientific">Salinispira pacifica</name>
    <dbReference type="NCBI Taxonomy" id="1307761"/>
    <lineage>
        <taxon>Bacteria</taxon>
        <taxon>Pseudomonadati</taxon>
        <taxon>Spirochaetota</taxon>
        <taxon>Spirochaetia</taxon>
        <taxon>Spirochaetales</taxon>
        <taxon>Spirochaetaceae</taxon>
        <taxon>Salinispira</taxon>
    </lineage>
</organism>
<proteinExistence type="predicted"/>
<dbReference type="HOGENOM" id="CLU_3316703_0_0_12"/>
<accession>V5WG70</accession>
<sequence length="39" mass="4440">MILFTISTCNKTPDQLESITGILQTIRTGMNRKPDPEFE</sequence>
<name>V5WG70_9SPIO</name>
<dbReference type="EMBL" id="CP006939">
    <property type="protein sequence ID" value="AHC14534.1"/>
    <property type="molecule type" value="Genomic_DNA"/>
</dbReference>
<evidence type="ECO:0000313" key="1">
    <source>
        <dbReference type="EMBL" id="AHC14534.1"/>
    </source>
</evidence>